<dbReference type="PROSITE" id="PS50001">
    <property type="entry name" value="SH2"/>
    <property type="match status" value="1"/>
</dbReference>
<dbReference type="Gene3D" id="2.30.30.40">
    <property type="entry name" value="SH3 Domains"/>
    <property type="match status" value="1"/>
</dbReference>
<dbReference type="CDD" id="cd00173">
    <property type="entry name" value="SH2"/>
    <property type="match status" value="1"/>
</dbReference>
<dbReference type="SMART" id="SM00252">
    <property type="entry name" value="SH2"/>
    <property type="match status" value="1"/>
</dbReference>
<evidence type="ECO:0000313" key="16">
    <source>
        <dbReference type="Proteomes" id="UP001292079"/>
    </source>
</evidence>
<dbReference type="FunFam" id="1.10.510.10:FF:001927">
    <property type="entry name" value="Receptor protein-tyrosine kinase"/>
    <property type="match status" value="1"/>
</dbReference>
<keyword evidence="4 11" id="KW-0418">Kinase</keyword>
<evidence type="ECO:0000259" key="13">
    <source>
        <dbReference type="PROSITE" id="PS50002"/>
    </source>
</evidence>
<keyword evidence="16" id="KW-1185">Reference proteome</keyword>
<comment type="catalytic activity">
    <reaction evidence="7 11">
        <text>L-tyrosyl-[protein] + ATP = O-phospho-L-tyrosyl-[protein] + ADP + H(+)</text>
        <dbReference type="Rhea" id="RHEA:10596"/>
        <dbReference type="Rhea" id="RHEA-COMP:10136"/>
        <dbReference type="Rhea" id="RHEA-COMP:20101"/>
        <dbReference type="ChEBI" id="CHEBI:15378"/>
        <dbReference type="ChEBI" id="CHEBI:30616"/>
        <dbReference type="ChEBI" id="CHEBI:46858"/>
        <dbReference type="ChEBI" id="CHEBI:61978"/>
        <dbReference type="ChEBI" id="CHEBI:456216"/>
        <dbReference type="EC" id="2.7.10.2"/>
    </reaction>
</comment>
<evidence type="ECO:0000256" key="11">
    <source>
        <dbReference type="RuleBase" id="RU362096"/>
    </source>
</evidence>
<dbReference type="InterPro" id="IPR001452">
    <property type="entry name" value="SH3_domain"/>
</dbReference>
<evidence type="ECO:0000256" key="2">
    <source>
        <dbReference type="ARBA" id="ARBA00022679"/>
    </source>
</evidence>
<dbReference type="EMBL" id="JALJAT010000008">
    <property type="protein sequence ID" value="KAK4467670.1"/>
    <property type="molecule type" value="Genomic_DNA"/>
</dbReference>
<reference evidence="15" key="2">
    <citation type="journal article" date="2023" name="Infect Dis Poverty">
        <title>Chromosome-scale genome of the human blood fluke Schistosoma mekongi and its implications for public health.</title>
        <authorList>
            <person name="Zhou M."/>
            <person name="Xu L."/>
            <person name="Xu D."/>
            <person name="Chen W."/>
            <person name="Khan J."/>
            <person name="Hu Y."/>
            <person name="Huang H."/>
            <person name="Wei H."/>
            <person name="Zhang Y."/>
            <person name="Chusongsang P."/>
            <person name="Tanasarnprasert K."/>
            <person name="Hu X."/>
            <person name="Limpanont Y."/>
            <person name="Lv Z."/>
        </authorList>
    </citation>
    <scope>NUCLEOTIDE SEQUENCE</scope>
    <source>
        <strain evidence="15">LV_2022a</strain>
    </source>
</reference>
<dbReference type="InterPro" id="IPR036028">
    <property type="entry name" value="SH3-like_dom_sf"/>
</dbReference>
<evidence type="ECO:0000313" key="15">
    <source>
        <dbReference type="EMBL" id="KAK4467670.1"/>
    </source>
</evidence>
<dbReference type="SUPFAM" id="SSF50044">
    <property type="entry name" value="SH3-domain"/>
    <property type="match status" value="1"/>
</dbReference>
<dbReference type="Pfam" id="PF00018">
    <property type="entry name" value="SH3_1"/>
    <property type="match status" value="1"/>
</dbReference>
<proteinExistence type="inferred from homology"/>
<evidence type="ECO:0000256" key="7">
    <source>
        <dbReference type="ARBA" id="ARBA00051245"/>
    </source>
</evidence>
<dbReference type="InterPro" id="IPR020635">
    <property type="entry name" value="Tyr_kinase_cat_dom"/>
</dbReference>
<keyword evidence="6 11" id="KW-0829">Tyrosine-protein kinase</keyword>
<dbReference type="InterPro" id="IPR011009">
    <property type="entry name" value="Kinase-like_dom_sf"/>
</dbReference>
<evidence type="ECO:0000256" key="5">
    <source>
        <dbReference type="ARBA" id="ARBA00022840"/>
    </source>
</evidence>
<dbReference type="InterPro" id="IPR000719">
    <property type="entry name" value="Prot_kinase_dom"/>
</dbReference>
<dbReference type="Gene3D" id="1.10.510.10">
    <property type="entry name" value="Transferase(Phosphotransferase) domain 1"/>
    <property type="match status" value="1"/>
</dbReference>
<feature type="domain" description="SH2" evidence="12">
    <location>
        <begin position="83"/>
        <end position="213"/>
    </location>
</feature>
<organism evidence="15 16">
    <name type="scientific">Schistosoma mekongi</name>
    <name type="common">Parasitic worm</name>
    <dbReference type="NCBI Taxonomy" id="38744"/>
    <lineage>
        <taxon>Eukaryota</taxon>
        <taxon>Metazoa</taxon>
        <taxon>Spiralia</taxon>
        <taxon>Lophotrochozoa</taxon>
        <taxon>Platyhelminthes</taxon>
        <taxon>Trematoda</taxon>
        <taxon>Digenea</taxon>
        <taxon>Strigeidida</taxon>
        <taxon>Schistosomatoidea</taxon>
        <taxon>Schistosomatidae</taxon>
        <taxon>Schistosoma</taxon>
    </lineage>
</organism>
<dbReference type="AlphaFoldDB" id="A0AAE1Z5U7"/>
<dbReference type="PROSITE" id="PS00109">
    <property type="entry name" value="PROTEIN_KINASE_TYR"/>
    <property type="match status" value="1"/>
</dbReference>
<accession>A0AAE1Z5U7</accession>
<evidence type="ECO:0000256" key="4">
    <source>
        <dbReference type="ARBA" id="ARBA00022777"/>
    </source>
</evidence>
<dbReference type="InterPro" id="IPR017441">
    <property type="entry name" value="Protein_kinase_ATP_BS"/>
</dbReference>
<keyword evidence="2 11" id="KW-0808">Transferase</keyword>
<sequence>MTLDHMMECGFKVGDVVKANYTFKKDKNEDLPFSKNETLKIIKIGKDPNWAHAKNTLGETGLIPLNYVQRKENALENIHDHCWYHGRISRAESESLLSGSPIGSFLIRESDLYSGSLTLCVVGPSCIADSTDATDLRSSAVTPDVMTNVQHYRIVRRPFKPHFDQCFEYSATPICSKIYYTLDETDWFSSLLELVQFYSQPKRGLVCALLHPVPDMQRKRLCRLQKFGYLIFRKEIVLGDRIGRGEFGEVLKATYHGHQVAVKIYKKTASKLAITYEASLMTKINHPNLVSFIGLVYEPDDAVYLVTEYLANGSLLTYLHSRTRDEITELTKLKFSTDVCRGLVYLEERDFIHRDIAARNVLLSGQAPNLIAKVADFGMARDLHDLSTVGAISHQPKMNNINNVDSNDNSDNIPTLVLFSSSPGNGSDTIEKYPKTDREIHRSDTTSPTSLNSMVLHDNGAIPLKWTAPEAVRDRLFTTKSDVWSFGILLWEIYSYGRIPYPRMMASQVLRHIESGYRMKSPEDCPSTVYALMLRTWQNEPSNRPSFAEILKELIALDNTTSKSPVVTNLFSSENFYHPNSGGNSSGNSSVLEISKTSIDCDRPITTWGTDTNENKDVLNNYHSTTCKLSSDRRENRLLVKNKLTDVPSSRHVHRPRTLAELISEPLHNNIEVNKETYLLNKSPNRTMSTMSRSFTSTTTKLPKNAANIDTVKTPDDSKIVCKLPLEHLKL</sequence>
<dbReference type="Gene3D" id="3.30.505.10">
    <property type="entry name" value="SH2 domain"/>
    <property type="match status" value="1"/>
</dbReference>
<feature type="domain" description="Protein kinase" evidence="14">
    <location>
        <begin position="236"/>
        <end position="557"/>
    </location>
</feature>
<evidence type="ECO:0000259" key="14">
    <source>
        <dbReference type="PROSITE" id="PS50011"/>
    </source>
</evidence>
<dbReference type="PROSITE" id="PS50002">
    <property type="entry name" value="SH3"/>
    <property type="match status" value="1"/>
</dbReference>
<evidence type="ECO:0000256" key="8">
    <source>
        <dbReference type="PROSITE-ProRule" id="PRU00191"/>
    </source>
</evidence>
<dbReference type="Pfam" id="PF00017">
    <property type="entry name" value="SH2"/>
    <property type="match status" value="1"/>
</dbReference>
<dbReference type="Proteomes" id="UP001292079">
    <property type="component" value="Unassembled WGS sequence"/>
</dbReference>
<dbReference type="GO" id="GO:0005524">
    <property type="term" value="F:ATP binding"/>
    <property type="evidence" value="ECO:0007669"/>
    <property type="project" value="UniProtKB-UniRule"/>
</dbReference>
<comment type="caution">
    <text evidence="15">The sequence shown here is derived from an EMBL/GenBank/DDBJ whole genome shotgun (WGS) entry which is preliminary data.</text>
</comment>
<dbReference type="InterPro" id="IPR000980">
    <property type="entry name" value="SH2"/>
</dbReference>
<dbReference type="InterPro" id="IPR008266">
    <property type="entry name" value="Tyr_kinase_AS"/>
</dbReference>
<keyword evidence="3 10" id="KW-0547">Nucleotide-binding</keyword>
<dbReference type="PROSITE" id="PS00107">
    <property type="entry name" value="PROTEIN_KINASE_ATP"/>
    <property type="match status" value="1"/>
</dbReference>
<feature type="binding site" evidence="10">
    <location>
        <position position="263"/>
    </location>
    <ligand>
        <name>ATP</name>
        <dbReference type="ChEBI" id="CHEBI:30616"/>
    </ligand>
</feature>
<protein>
    <recommendedName>
        <fullName evidence="11">Tyrosine-protein kinase</fullName>
        <ecNumber evidence="11">2.7.10.2</ecNumber>
    </recommendedName>
</protein>
<dbReference type="Pfam" id="PF07714">
    <property type="entry name" value="PK_Tyr_Ser-Thr"/>
    <property type="match status" value="2"/>
</dbReference>
<dbReference type="InterPro" id="IPR036860">
    <property type="entry name" value="SH2_dom_sf"/>
</dbReference>
<comment type="similarity">
    <text evidence="11">Belongs to the protein kinase superfamily. Tyr protein kinase family.</text>
</comment>
<name>A0AAE1Z5U7_SCHME</name>
<keyword evidence="5 10" id="KW-0067">ATP-binding</keyword>
<evidence type="ECO:0000256" key="10">
    <source>
        <dbReference type="PROSITE-ProRule" id="PRU10141"/>
    </source>
</evidence>
<dbReference type="InterPro" id="IPR001245">
    <property type="entry name" value="Ser-Thr/Tyr_kinase_cat_dom"/>
</dbReference>
<dbReference type="PANTHER" id="PTHR24418">
    <property type="entry name" value="TYROSINE-PROTEIN KINASE"/>
    <property type="match status" value="1"/>
</dbReference>
<gene>
    <name evidence="15" type="ORF">MN116_008609</name>
</gene>
<dbReference type="SMART" id="SM00219">
    <property type="entry name" value="TyrKc"/>
    <property type="match status" value="1"/>
</dbReference>
<dbReference type="PROSITE" id="PS50011">
    <property type="entry name" value="PROTEIN_KINASE_DOM"/>
    <property type="match status" value="1"/>
</dbReference>
<evidence type="ECO:0000259" key="12">
    <source>
        <dbReference type="PROSITE" id="PS50001"/>
    </source>
</evidence>
<dbReference type="GO" id="GO:0004715">
    <property type="term" value="F:non-membrane spanning protein tyrosine kinase activity"/>
    <property type="evidence" value="ECO:0007669"/>
    <property type="project" value="UniProtKB-EC"/>
</dbReference>
<dbReference type="SMART" id="SM00326">
    <property type="entry name" value="SH3"/>
    <property type="match status" value="1"/>
</dbReference>
<evidence type="ECO:0000256" key="6">
    <source>
        <dbReference type="ARBA" id="ARBA00023137"/>
    </source>
</evidence>
<evidence type="ECO:0000256" key="1">
    <source>
        <dbReference type="ARBA" id="ARBA00022443"/>
    </source>
</evidence>
<dbReference type="PRINTS" id="PR00401">
    <property type="entry name" value="SH2DOMAIN"/>
</dbReference>
<dbReference type="PRINTS" id="PR00109">
    <property type="entry name" value="TYRKINASE"/>
</dbReference>
<evidence type="ECO:0000256" key="9">
    <source>
        <dbReference type="PROSITE-ProRule" id="PRU00192"/>
    </source>
</evidence>
<dbReference type="Gene3D" id="3.30.200.20">
    <property type="entry name" value="Phosphorylase Kinase, domain 1"/>
    <property type="match status" value="1"/>
</dbReference>
<keyword evidence="1 9" id="KW-0728">SH3 domain</keyword>
<dbReference type="EC" id="2.7.10.2" evidence="11"/>
<keyword evidence="8" id="KW-0727">SH2 domain</keyword>
<feature type="domain" description="SH3" evidence="13">
    <location>
        <begin position="12"/>
        <end position="73"/>
    </location>
</feature>
<evidence type="ECO:0000256" key="3">
    <source>
        <dbReference type="ARBA" id="ARBA00022741"/>
    </source>
</evidence>
<reference evidence="15" key="1">
    <citation type="submission" date="2022-04" db="EMBL/GenBank/DDBJ databases">
        <authorList>
            <person name="Xu L."/>
            <person name="Lv Z."/>
        </authorList>
    </citation>
    <scope>NUCLEOTIDE SEQUENCE</scope>
    <source>
        <strain evidence="15">LV_2022a</strain>
    </source>
</reference>
<dbReference type="InterPro" id="IPR050198">
    <property type="entry name" value="Non-receptor_tyrosine_kinases"/>
</dbReference>
<dbReference type="SUPFAM" id="SSF55550">
    <property type="entry name" value="SH2 domain"/>
    <property type="match status" value="1"/>
</dbReference>
<dbReference type="SUPFAM" id="SSF56112">
    <property type="entry name" value="Protein kinase-like (PK-like)"/>
    <property type="match status" value="1"/>
</dbReference>